<dbReference type="Proteomes" id="UP000199440">
    <property type="component" value="Unassembled WGS sequence"/>
</dbReference>
<sequence>MYETFTVGTIITKALFAEISEIPALKDYLTFGGIMNYGDDASDLE</sequence>
<protein>
    <submittedName>
        <fullName evidence="1">Uncharacterized protein</fullName>
    </submittedName>
</protein>
<dbReference type="EMBL" id="FNGV01000026">
    <property type="protein sequence ID" value="SDN11964.1"/>
    <property type="molecule type" value="Genomic_DNA"/>
</dbReference>
<keyword evidence="2" id="KW-1185">Reference proteome</keyword>
<evidence type="ECO:0000313" key="1">
    <source>
        <dbReference type="EMBL" id="SDN11964.1"/>
    </source>
</evidence>
<dbReference type="AlphaFoldDB" id="A0A1G9YS66"/>
<dbReference type="STRING" id="192904.SAMN04488514_12616"/>
<name>A0A1G9YS66_9FLAO</name>
<proteinExistence type="predicted"/>
<dbReference type="RefSeq" id="WP_176801502.1">
    <property type="nucleotide sequence ID" value="NZ_FNGV01000026.1"/>
</dbReference>
<accession>A0A1G9YS66</accession>
<organism evidence="1 2">
    <name type="scientific">Kriegella aquimaris</name>
    <dbReference type="NCBI Taxonomy" id="192904"/>
    <lineage>
        <taxon>Bacteria</taxon>
        <taxon>Pseudomonadati</taxon>
        <taxon>Bacteroidota</taxon>
        <taxon>Flavobacteriia</taxon>
        <taxon>Flavobacteriales</taxon>
        <taxon>Flavobacteriaceae</taxon>
        <taxon>Kriegella</taxon>
    </lineage>
</organism>
<gene>
    <name evidence="1" type="ORF">SAMN04488514_12616</name>
</gene>
<reference evidence="1 2" key="1">
    <citation type="submission" date="2016-10" db="EMBL/GenBank/DDBJ databases">
        <authorList>
            <person name="de Groot N.N."/>
        </authorList>
    </citation>
    <scope>NUCLEOTIDE SEQUENCE [LARGE SCALE GENOMIC DNA]</scope>
    <source>
        <strain evidence="1 2">DSM 19886</strain>
    </source>
</reference>
<evidence type="ECO:0000313" key="2">
    <source>
        <dbReference type="Proteomes" id="UP000199440"/>
    </source>
</evidence>